<dbReference type="Proteomes" id="UP000027195">
    <property type="component" value="Unassembled WGS sequence"/>
</dbReference>
<dbReference type="HOGENOM" id="CLU_860490_0_0_1"/>
<organism evidence="2 3">
    <name type="scientific">Botryobasidium botryosum (strain FD-172 SS1)</name>
    <dbReference type="NCBI Taxonomy" id="930990"/>
    <lineage>
        <taxon>Eukaryota</taxon>
        <taxon>Fungi</taxon>
        <taxon>Dikarya</taxon>
        <taxon>Basidiomycota</taxon>
        <taxon>Agaricomycotina</taxon>
        <taxon>Agaricomycetes</taxon>
        <taxon>Cantharellales</taxon>
        <taxon>Botryobasidiaceae</taxon>
        <taxon>Botryobasidium</taxon>
    </lineage>
</organism>
<keyword evidence="3" id="KW-1185">Reference proteome</keyword>
<evidence type="ECO:0000313" key="3">
    <source>
        <dbReference type="Proteomes" id="UP000027195"/>
    </source>
</evidence>
<feature type="compositionally biased region" description="Low complexity" evidence="1">
    <location>
        <begin position="125"/>
        <end position="138"/>
    </location>
</feature>
<evidence type="ECO:0000313" key="2">
    <source>
        <dbReference type="EMBL" id="KDQ11962.1"/>
    </source>
</evidence>
<proteinExistence type="predicted"/>
<feature type="compositionally biased region" description="Gly residues" evidence="1">
    <location>
        <begin position="262"/>
        <end position="274"/>
    </location>
</feature>
<protein>
    <submittedName>
        <fullName evidence="2">Uncharacterized protein</fullName>
    </submittedName>
</protein>
<feature type="region of interest" description="Disordered" evidence="1">
    <location>
        <begin position="257"/>
        <end position="276"/>
    </location>
</feature>
<evidence type="ECO:0000256" key="1">
    <source>
        <dbReference type="SAM" id="MobiDB-lite"/>
    </source>
</evidence>
<dbReference type="InParanoid" id="A0A067MJA9"/>
<feature type="region of interest" description="Disordered" evidence="1">
    <location>
        <begin position="99"/>
        <end position="164"/>
    </location>
</feature>
<accession>A0A067MJA9</accession>
<name>A0A067MJA9_BOTB1</name>
<reference evidence="3" key="1">
    <citation type="journal article" date="2014" name="Proc. Natl. Acad. Sci. U.S.A.">
        <title>Extensive sampling of basidiomycete genomes demonstrates inadequacy of the white-rot/brown-rot paradigm for wood decay fungi.</title>
        <authorList>
            <person name="Riley R."/>
            <person name="Salamov A.A."/>
            <person name="Brown D.W."/>
            <person name="Nagy L.G."/>
            <person name="Floudas D."/>
            <person name="Held B.W."/>
            <person name="Levasseur A."/>
            <person name="Lombard V."/>
            <person name="Morin E."/>
            <person name="Otillar R."/>
            <person name="Lindquist E.A."/>
            <person name="Sun H."/>
            <person name="LaButti K.M."/>
            <person name="Schmutz J."/>
            <person name="Jabbour D."/>
            <person name="Luo H."/>
            <person name="Baker S.E."/>
            <person name="Pisabarro A.G."/>
            <person name="Walton J.D."/>
            <person name="Blanchette R.A."/>
            <person name="Henrissat B."/>
            <person name="Martin F."/>
            <person name="Cullen D."/>
            <person name="Hibbett D.S."/>
            <person name="Grigoriev I.V."/>
        </authorList>
    </citation>
    <scope>NUCLEOTIDE SEQUENCE [LARGE SCALE GENOMIC DNA]</scope>
    <source>
        <strain evidence="3">FD-172 SS1</strain>
    </source>
</reference>
<gene>
    <name evidence="2" type="ORF">BOTBODRAFT_427204</name>
</gene>
<dbReference type="EMBL" id="KL198053">
    <property type="protein sequence ID" value="KDQ11962.1"/>
    <property type="molecule type" value="Genomic_DNA"/>
</dbReference>
<dbReference type="AlphaFoldDB" id="A0A067MJA9"/>
<sequence length="323" mass="33695">MAPYTAPTRYYPLKVIYTLNAHPQLILARFSPILVSLLDPRRGTEKDPYLILRSLGGGLTRSASEGQGVAGDGKSVRAVDGPMHGEPHQRQQHQLQRMCTPIPSSDPPNVPFDFGAFELPPSSPPSSYRSGSSTSGTPAPDGGSQNGAVGAEDGGAGCDEEMEDEDLWGPSETGDAMDILSTADGTQTTMDGDAMESSDDIGDTTISYANFNPRSLDSLGPLDLGGTNAEYDLATLIDMLGDAVSEATGGGVDFSSDDSGFNGDGGVGGSGSGSASGDTINLEDLVKNEHILNADFGNMDDAHVPKMGEEELKRLLEMFGSDP</sequence>